<keyword evidence="6 10" id="KW-1133">Transmembrane helix</keyword>
<feature type="transmembrane region" description="Helical" evidence="10">
    <location>
        <begin position="649"/>
        <end position="668"/>
    </location>
</feature>
<feature type="transmembrane region" description="Helical" evidence="10">
    <location>
        <begin position="408"/>
        <end position="431"/>
    </location>
</feature>
<feature type="transmembrane region" description="Helical" evidence="10">
    <location>
        <begin position="452"/>
        <end position="477"/>
    </location>
</feature>
<evidence type="ECO:0000256" key="5">
    <source>
        <dbReference type="ARBA" id="ARBA00022692"/>
    </source>
</evidence>
<feature type="transmembrane region" description="Helical" evidence="10">
    <location>
        <begin position="79"/>
        <end position="100"/>
    </location>
</feature>
<dbReference type="InterPro" id="IPR046806">
    <property type="entry name" value="MrpA_C/MbhE"/>
</dbReference>
<feature type="transmembrane region" description="Helical" evidence="10">
    <location>
        <begin position="207"/>
        <end position="232"/>
    </location>
</feature>
<feature type="transmembrane region" description="Helical" evidence="10">
    <location>
        <begin position="160"/>
        <end position="187"/>
    </location>
</feature>
<evidence type="ECO:0000313" key="16">
    <source>
        <dbReference type="EMBL" id="AOP55362.1"/>
    </source>
</evidence>
<name>A0A1D7W8R4_BREAU</name>
<feature type="transmembrane region" description="Helical" evidence="10">
    <location>
        <begin position="834"/>
        <end position="856"/>
    </location>
</feature>
<protein>
    <submittedName>
        <fullName evidence="16">Na(+) H(+) antiporter subunit A</fullName>
    </submittedName>
</protein>
<feature type="transmembrane region" description="Helical" evidence="10">
    <location>
        <begin position="598"/>
        <end position="617"/>
    </location>
</feature>
<dbReference type="PRINTS" id="PR01434">
    <property type="entry name" value="NADHDHGNASE5"/>
</dbReference>
<dbReference type="Pfam" id="PF20501">
    <property type="entry name" value="MbhE"/>
    <property type="match status" value="1"/>
</dbReference>
<comment type="subcellular location">
    <subcellularLocation>
        <location evidence="1">Cell membrane</location>
        <topology evidence="1">Multi-pass membrane protein</topology>
    </subcellularLocation>
    <subcellularLocation>
        <location evidence="9">Membrane</location>
        <topology evidence="9">Multi-pass membrane protein</topology>
    </subcellularLocation>
</comment>
<dbReference type="PANTHER" id="PTHR43373:SF1">
    <property type="entry name" value="NA(+)_H(+) ANTIPORTER SUBUNIT A"/>
    <property type="match status" value="1"/>
</dbReference>
<dbReference type="InterPro" id="IPR001750">
    <property type="entry name" value="ND/Mrp_TM"/>
</dbReference>
<feature type="transmembrane region" description="Helical" evidence="10">
    <location>
        <begin position="624"/>
        <end position="643"/>
    </location>
</feature>
<feature type="transmembrane region" description="Helical" evidence="10">
    <location>
        <begin position="369"/>
        <end position="388"/>
    </location>
</feature>
<keyword evidence="2" id="KW-0813">Transport</keyword>
<dbReference type="PATRIC" id="fig|1703.10.peg.3780"/>
<dbReference type="NCBIfam" id="NF009284">
    <property type="entry name" value="PRK12644.1"/>
    <property type="match status" value="1"/>
</dbReference>
<keyword evidence="5 9" id="KW-0812">Transmembrane</keyword>
<gene>
    <name evidence="16" type="ORF">BLSMQ_3664</name>
</gene>
<dbReference type="GO" id="GO:0006811">
    <property type="term" value="P:monoatomic ion transport"/>
    <property type="evidence" value="ECO:0007669"/>
    <property type="project" value="UniProtKB-KW"/>
</dbReference>
<keyword evidence="3" id="KW-0050">Antiport</keyword>
<dbReference type="eggNOG" id="COG2111">
    <property type="taxonomic scope" value="Bacteria"/>
</dbReference>
<feature type="transmembrane region" description="Helical" evidence="10">
    <location>
        <begin position="326"/>
        <end position="348"/>
    </location>
</feature>
<dbReference type="EMBL" id="CP017150">
    <property type="protein sequence ID" value="AOP55362.1"/>
    <property type="molecule type" value="Genomic_DNA"/>
</dbReference>
<keyword evidence="4" id="KW-1003">Cell membrane</keyword>
<evidence type="ECO:0000259" key="15">
    <source>
        <dbReference type="Pfam" id="PF20501"/>
    </source>
</evidence>
<dbReference type="PANTHER" id="PTHR43373">
    <property type="entry name" value="NA(+)/H(+) ANTIPORTER SUBUNIT"/>
    <property type="match status" value="1"/>
</dbReference>
<dbReference type="Pfam" id="PF13244">
    <property type="entry name" value="MbhD"/>
    <property type="match status" value="1"/>
</dbReference>
<dbReference type="InterPro" id="IPR007182">
    <property type="entry name" value="MnhB"/>
</dbReference>
<evidence type="ECO:0000259" key="13">
    <source>
        <dbReference type="Pfam" id="PF04039"/>
    </source>
</evidence>
<feature type="domain" description="NADH:quinone oxidoreductase/Mrp antiporter transmembrane" evidence="11">
    <location>
        <begin position="127"/>
        <end position="417"/>
    </location>
</feature>
<dbReference type="InterPro" id="IPR001516">
    <property type="entry name" value="Proton_antipo_N"/>
</dbReference>
<feature type="transmembrane region" description="Helical" evidence="10">
    <location>
        <begin position="937"/>
        <end position="958"/>
    </location>
</feature>
<feature type="transmembrane region" description="Helical" evidence="10">
    <location>
        <begin position="107"/>
        <end position="125"/>
    </location>
</feature>
<evidence type="ECO:0000256" key="2">
    <source>
        <dbReference type="ARBA" id="ARBA00022448"/>
    </source>
</evidence>
<keyword evidence="7" id="KW-0406">Ion transport</keyword>
<dbReference type="InterPro" id="IPR025383">
    <property type="entry name" value="MrpA_C/MbhD"/>
</dbReference>
<dbReference type="Pfam" id="PF04039">
    <property type="entry name" value="MnhB"/>
    <property type="match status" value="1"/>
</dbReference>
<organism evidence="16 17">
    <name type="scientific">Brevibacterium aurantiacum</name>
    <dbReference type="NCBI Taxonomy" id="273384"/>
    <lineage>
        <taxon>Bacteria</taxon>
        <taxon>Bacillati</taxon>
        <taxon>Actinomycetota</taxon>
        <taxon>Actinomycetes</taxon>
        <taxon>Micrococcales</taxon>
        <taxon>Brevibacteriaceae</taxon>
        <taxon>Brevibacterium</taxon>
    </lineage>
</organism>
<dbReference type="Proteomes" id="UP000094793">
    <property type="component" value="Chromosome"/>
</dbReference>
<evidence type="ECO:0000256" key="10">
    <source>
        <dbReference type="SAM" id="Phobius"/>
    </source>
</evidence>
<feature type="domain" description="NADH-Ubiquinone oxidoreductase (complex I) chain 5 N-terminal" evidence="12">
    <location>
        <begin position="71"/>
        <end position="110"/>
    </location>
</feature>
<evidence type="ECO:0000256" key="8">
    <source>
        <dbReference type="ARBA" id="ARBA00023136"/>
    </source>
</evidence>
<evidence type="ECO:0000256" key="6">
    <source>
        <dbReference type="ARBA" id="ARBA00022989"/>
    </source>
</evidence>
<reference evidence="17" key="1">
    <citation type="submission" date="2016-09" db="EMBL/GenBank/DDBJ databases">
        <title>Complete Genome Sequence of Brevibacterium linens SMQ-1335.</title>
        <authorList>
            <person name="de Melo A.G."/>
            <person name="Labrie S.J."/>
            <person name="Dumaresq J."/>
            <person name="Roberts R.J."/>
            <person name="Tremblay D.M."/>
            <person name="Moineau S."/>
        </authorList>
    </citation>
    <scope>NUCLEOTIDE SEQUENCE [LARGE SCALE GENOMIC DNA]</scope>
    <source>
        <strain evidence="17">SMQ-1335</strain>
    </source>
</reference>
<feature type="transmembrane region" description="Helical" evidence="10">
    <location>
        <begin position="131"/>
        <end position="148"/>
    </location>
</feature>
<feature type="transmembrane region" description="Helical" evidence="10">
    <location>
        <begin position="497"/>
        <end position="522"/>
    </location>
</feature>
<feature type="domain" description="MrpA C-terminal/MbhE" evidence="15">
    <location>
        <begin position="692"/>
        <end position="758"/>
    </location>
</feature>
<evidence type="ECO:0000256" key="1">
    <source>
        <dbReference type="ARBA" id="ARBA00004651"/>
    </source>
</evidence>
<evidence type="ECO:0000256" key="9">
    <source>
        <dbReference type="RuleBase" id="RU000320"/>
    </source>
</evidence>
<feature type="transmembrane region" description="Helical" evidence="10">
    <location>
        <begin position="25"/>
        <end position="43"/>
    </location>
</feature>
<feature type="transmembrane region" description="Helical" evidence="10">
    <location>
        <begin position="894"/>
        <end position="917"/>
    </location>
</feature>
<proteinExistence type="predicted"/>
<feature type="transmembrane region" description="Helical" evidence="10">
    <location>
        <begin position="688"/>
        <end position="708"/>
    </location>
</feature>
<feature type="transmembrane region" description="Helical" evidence="10">
    <location>
        <begin position="299"/>
        <end position="320"/>
    </location>
</feature>
<evidence type="ECO:0000313" key="17">
    <source>
        <dbReference type="Proteomes" id="UP000094793"/>
    </source>
</evidence>
<dbReference type="KEGG" id="blin:BLSMQ_3664"/>
<dbReference type="AlphaFoldDB" id="A0A1D7W8R4"/>
<evidence type="ECO:0000259" key="14">
    <source>
        <dbReference type="Pfam" id="PF13244"/>
    </source>
</evidence>
<evidence type="ECO:0000256" key="4">
    <source>
        <dbReference type="ARBA" id="ARBA00022475"/>
    </source>
</evidence>
<evidence type="ECO:0000256" key="3">
    <source>
        <dbReference type="ARBA" id="ARBA00022449"/>
    </source>
</evidence>
<feature type="domain" description="Na+/H+ antiporter MnhB subunit-related protein" evidence="13">
    <location>
        <begin position="835"/>
        <end position="958"/>
    </location>
</feature>
<dbReference type="eggNOG" id="COG1009">
    <property type="taxonomic scope" value="Bacteria"/>
</dbReference>
<keyword evidence="8 10" id="KW-0472">Membrane</keyword>
<evidence type="ECO:0000259" key="12">
    <source>
        <dbReference type="Pfam" id="PF00662"/>
    </source>
</evidence>
<evidence type="ECO:0000256" key="7">
    <source>
        <dbReference type="ARBA" id="ARBA00023065"/>
    </source>
</evidence>
<sequence length="1023" mass="109553">MIVMTGAFFGAAVIAYPLVKLLGRNGFFFLALVPLAGLILSLAKVPDIFGAAGAPWVESMGWLPALGLDGIFRLDELSWIMSLLVTGVGALVFVYCARYFPPDEPGLARFAAVFMAFAGMMYGLVLADELLMLYLFWEGTTVFSYLLIGHSQSRRRSRQAALQALIVTTAGGLAMLVGMILLMSVTGTGQISTLMERASLGMDTGPVIVTAVILILVGAVSKSALIPFHFWLPGAMAAPTPVSAYLHAAAMVKAGIYLILRLAPGYHTLPGWSEVLLTLGLLTMFIGGWQALKQTDLKLLLAFGTVSQLGFLTTLASFGTPDITKAALALLIAHALFKACLFLCVGIIDHRAGTRDLTKLSGGWKAFPVVAVCATIAAASMSGLPPLLGFAAKEAVYSTLLASGDKAAIIALVGVMIGSMLTVAYSARFVWGAFSSKDGVDDIARRDEKITLIISPVMLTVLTVALGPAVGLVDGYFEAWTSTLPVIDPGDGDYHLALWHGFEPALALSAVTIAVGLGLFFVRDSFAKVQSTLPSGLDFHDLYRRMISSMEKLALWVTSRTQRGSLPFYQSVVYLVLVAGLGLAIITNDTWNIEFDLFNTPLDFIVAAVLIVVAVAATRAKKRFTAVVVTGISGYAMVAYFAFVGAPDLALTQVLVETITIVVFVLVLRRLPARIGQSTGRFTPAWRAIIGGGVGVTMMLVVLIAAGARVSEPVSVDFGQLAYEMGHGKNIVNVTLVDIRVWDTLGELSVLVAAGTGIAGLIFVRGREGHLHRFVSRRDGTELQGRVRFQPVPEEISDYHAPARRHDPEREDVTQRRVSWLIAGRTLAPRNRSIILEVTARLVFHAVLIFSLYLLFAGHNDPGGGFAGGLVAGLALVVRYLAGGKFELAEAARFTPSGLLGTGMILAVLTGIGGWFWGDAVFKSVYFEGDIPVLGHLSFGTSTFFDIGVYLIVVGLMLDILRSLGAEVDLHQERDEMVLTNRLNQSYHLSENLSAKAEHDAVSSILDRVNHLDVDNGAEGGRL</sequence>
<feature type="transmembrane region" description="Helical" evidence="10">
    <location>
        <begin position="862"/>
        <end position="882"/>
    </location>
</feature>
<dbReference type="Pfam" id="PF00361">
    <property type="entry name" value="Proton_antipo_M"/>
    <property type="match status" value="1"/>
</dbReference>
<feature type="transmembrane region" description="Helical" evidence="10">
    <location>
        <begin position="275"/>
        <end position="292"/>
    </location>
</feature>
<feature type="transmembrane region" description="Helical" evidence="10">
    <location>
        <begin position="568"/>
        <end position="586"/>
    </location>
</feature>
<evidence type="ECO:0000259" key="11">
    <source>
        <dbReference type="Pfam" id="PF00361"/>
    </source>
</evidence>
<dbReference type="GO" id="GO:0015297">
    <property type="term" value="F:antiporter activity"/>
    <property type="evidence" value="ECO:0007669"/>
    <property type="project" value="UniProtKB-KW"/>
</dbReference>
<feature type="transmembrane region" description="Helical" evidence="10">
    <location>
        <begin position="745"/>
        <end position="764"/>
    </location>
</feature>
<accession>A0A1D7W8R4</accession>
<feature type="domain" description="MrpA C-terminal/MbhD" evidence="14">
    <location>
        <begin position="609"/>
        <end position="672"/>
    </location>
</feature>
<dbReference type="Pfam" id="PF00662">
    <property type="entry name" value="Proton_antipo_N"/>
    <property type="match status" value="1"/>
</dbReference>
<dbReference type="InterPro" id="IPR050616">
    <property type="entry name" value="CPA3_Na-H_Antiporter_A"/>
</dbReference>
<dbReference type="GO" id="GO:0005886">
    <property type="term" value="C:plasma membrane"/>
    <property type="evidence" value="ECO:0007669"/>
    <property type="project" value="UniProtKB-SubCell"/>
</dbReference>